<dbReference type="GeneID" id="94844452"/>
<reference evidence="2" key="1">
    <citation type="submission" date="2016-10" db="EMBL/GenBank/DDBJ databases">
        <authorList>
            <person name="Benchimol M."/>
            <person name="Almeida L.G."/>
            <person name="Vasconcelos A.T."/>
            <person name="Perreira-Neves A."/>
            <person name="Rosa I.A."/>
            <person name="Tasca T."/>
            <person name="Bogo M.R."/>
            <person name="de Souza W."/>
        </authorList>
    </citation>
    <scope>NUCLEOTIDE SEQUENCE [LARGE SCALE GENOMIC DNA]</scope>
    <source>
        <strain evidence="2">K</strain>
    </source>
</reference>
<gene>
    <name evidence="2" type="ORF">TRFO_34601</name>
</gene>
<dbReference type="RefSeq" id="XP_068352235.1">
    <property type="nucleotide sequence ID" value="XM_068509748.1"/>
</dbReference>
<dbReference type="Gene3D" id="1.10.510.10">
    <property type="entry name" value="Transferase(Phosphotransferase) domain 1"/>
    <property type="match status" value="1"/>
</dbReference>
<evidence type="ECO:0000259" key="1">
    <source>
        <dbReference type="SMART" id="SM00233"/>
    </source>
</evidence>
<protein>
    <recommendedName>
        <fullName evidence="1">PH domain-containing protein</fullName>
    </recommendedName>
</protein>
<dbReference type="Gene3D" id="2.30.29.30">
    <property type="entry name" value="Pleckstrin-homology domain (PH domain)/Phosphotyrosine-binding domain (PTB)"/>
    <property type="match status" value="1"/>
</dbReference>
<comment type="caution">
    <text evidence="2">The sequence shown here is derived from an EMBL/GenBank/DDBJ whole genome shotgun (WGS) entry which is preliminary data.</text>
</comment>
<dbReference type="InterPro" id="IPR011009">
    <property type="entry name" value="Kinase-like_dom_sf"/>
</dbReference>
<keyword evidence="3" id="KW-1185">Reference proteome</keyword>
<proteinExistence type="predicted"/>
<dbReference type="Pfam" id="PF14593">
    <property type="entry name" value="PH_3"/>
    <property type="match status" value="1"/>
</dbReference>
<evidence type="ECO:0000313" key="2">
    <source>
        <dbReference type="EMBL" id="OHS99098.1"/>
    </source>
</evidence>
<accession>A0A1J4JIX5</accession>
<dbReference type="SUPFAM" id="SSF56112">
    <property type="entry name" value="Protein kinase-like (PK-like)"/>
    <property type="match status" value="1"/>
</dbReference>
<sequence length="650" mass="71084">MAKENKGSQPKPKFLVDAETIAKYQVEENFLFSNSQGDFKQATKKGKKYFIKTIPTQDNSLSIENEKRAYTICSQSAVSSLHSVFAEGTNTHMVYKFRPGDHLEFDEEKEPELLPEVIRQFVRFLNGLHTKGLLYLNPNPAESALLTEEGRLSIIGLNTVFKIDEPTISPFNSIDATPSIGTDWLVLGAFCNFLCTGETGITETGVQPQAGPSAEWTEFVMMCCTQSQEQRNAWNPFDHDFLKNITLKVEVKSTGITVDRFYLEWEDGVKVGIGDSYIQVNGDGLTIGSSIDDEEASITIGGDGLTLGSGDYTLNLGANGVTVKEGHEELLVLGSEVNINLPEHSLVCGDSFRLQVGGGELVIGSDGVNNGIPGFKVDMKGGNFTISNGIETVSAGKDGIVWDFEGNGFSIGPSGVRMAVLPFAIELTISPIGLILSFGEASSMSFVVNEGFKIQLGGIETKIDGEGLTLSGEGLNFNLGRGGPKFTNENGPFDFGSLEVSIPELNITIPQLPLPKPPSPPNVGLGMPSVPSVPIPKISFGKRDEDAGKDLHKCLQEGETIEKEEDVIKLGIFAKNKRKLVYTSQDRFFYTDESHTVKGKVYLDKKAKVETKKDQFLKVTGPKGKYNFRFSSSNDRDEWKRLFEEEVSKQ</sequence>
<dbReference type="InterPro" id="IPR033931">
    <property type="entry name" value="PDK1-typ_PH"/>
</dbReference>
<dbReference type="EMBL" id="MLAK01001025">
    <property type="protein sequence ID" value="OHS99098.1"/>
    <property type="molecule type" value="Genomic_DNA"/>
</dbReference>
<dbReference type="InterPro" id="IPR001849">
    <property type="entry name" value="PH_domain"/>
</dbReference>
<feature type="domain" description="PH" evidence="1">
    <location>
        <begin position="561"/>
        <end position="650"/>
    </location>
</feature>
<evidence type="ECO:0000313" key="3">
    <source>
        <dbReference type="Proteomes" id="UP000179807"/>
    </source>
</evidence>
<name>A0A1J4JIX5_9EUKA</name>
<organism evidence="2 3">
    <name type="scientific">Tritrichomonas foetus</name>
    <dbReference type="NCBI Taxonomy" id="1144522"/>
    <lineage>
        <taxon>Eukaryota</taxon>
        <taxon>Metamonada</taxon>
        <taxon>Parabasalia</taxon>
        <taxon>Tritrichomonadida</taxon>
        <taxon>Tritrichomonadidae</taxon>
        <taxon>Tritrichomonas</taxon>
    </lineage>
</organism>
<dbReference type="SUPFAM" id="SSF50729">
    <property type="entry name" value="PH domain-like"/>
    <property type="match status" value="1"/>
</dbReference>
<dbReference type="Proteomes" id="UP000179807">
    <property type="component" value="Unassembled WGS sequence"/>
</dbReference>
<dbReference type="InterPro" id="IPR011993">
    <property type="entry name" value="PH-like_dom_sf"/>
</dbReference>
<dbReference type="SMART" id="SM00233">
    <property type="entry name" value="PH"/>
    <property type="match status" value="1"/>
</dbReference>
<dbReference type="VEuPathDB" id="TrichDB:TRFO_34601"/>
<dbReference type="AlphaFoldDB" id="A0A1J4JIX5"/>